<dbReference type="PANTHER" id="PTHR45339:SF1">
    <property type="entry name" value="HYBRID SIGNAL TRANSDUCTION HISTIDINE KINASE J"/>
    <property type="match status" value="1"/>
</dbReference>
<dbReference type="RefSeq" id="WP_094286937.1">
    <property type="nucleotide sequence ID" value="NZ_NOIG01000004.1"/>
</dbReference>
<evidence type="ECO:0000256" key="16">
    <source>
        <dbReference type="ARBA" id="ARBA00023306"/>
    </source>
</evidence>
<dbReference type="InterPro" id="IPR011006">
    <property type="entry name" value="CheY-like_superfamily"/>
</dbReference>
<evidence type="ECO:0000259" key="25">
    <source>
        <dbReference type="PROSITE" id="PS50894"/>
    </source>
</evidence>
<dbReference type="SUPFAM" id="SSF55874">
    <property type="entry name" value="ATPase domain of HSP90 chaperone/DNA topoisomerase II/histidine kinase"/>
    <property type="match status" value="1"/>
</dbReference>
<evidence type="ECO:0000256" key="7">
    <source>
        <dbReference type="ARBA" id="ARBA00022692"/>
    </source>
</evidence>
<gene>
    <name evidence="26" type="ORF">CBY09_04825</name>
</gene>
<dbReference type="Gene3D" id="1.20.120.160">
    <property type="entry name" value="HPT domain"/>
    <property type="match status" value="1"/>
</dbReference>
<evidence type="ECO:0000256" key="20">
    <source>
        <dbReference type="PROSITE-ProRule" id="PRU00169"/>
    </source>
</evidence>
<feature type="domain" description="Response regulatory" evidence="22">
    <location>
        <begin position="1257"/>
        <end position="1373"/>
    </location>
</feature>
<evidence type="ECO:0000256" key="17">
    <source>
        <dbReference type="ARBA" id="ARBA00058004"/>
    </source>
</evidence>
<dbReference type="InterPro" id="IPR000014">
    <property type="entry name" value="PAS"/>
</dbReference>
<keyword evidence="13" id="KW-0902">Two-component regulatory system</keyword>
<dbReference type="GO" id="GO:0006355">
    <property type="term" value="P:regulation of DNA-templated transcription"/>
    <property type="evidence" value="ECO:0007669"/>
    <property type="project" value="InterPro"/>
</dbReference>
<sequence>MFFDKLLDREAPGIRGLLLVLAAALLGAVLVVQGALQWRSTERAAERSRLLQQTAEALMSQTTGGSMLGAVSLLGLSEPLLKDMALGHLPPDNPDALAKLAVARGRFLVNGVYVISADGTVVAHETPGTRSTGLNLAFRPYFQQAIRGAVSVYPAVGSNTQERGLYYAAPLYEGDTPTGSIIGVVMFKQGFEPVDLLLKRAGLPTVLLSPQGAVFSSTRPEWQFAVAPPLTQARIDALRASGQFGQFFEKGVASALPFATDAGEVVLNGVAYAVAHRAIQWNDPGGQWQLVMLDDISALMTSTQRVQVGAVAFVVISLLGLLLLDLLRSRARVASALERFRVLGAALESSPVSVVITNGEGYIDWVNPQFERNTGYTLEEVRGKKPSLVSSGQTPAQTYQVMWSTLLSGQSWQGHFVNRRKDGSTYHDEATLSPVFDGKGRRIGIVGLHEDVSARIEAQKELERRERLLNELLEQQTAIFDNAPPIVLVCDGHFRQFNPAFVELMGGTASQLLGLGVSVLFGGPGHSDLFTARVAPSLASGQALRETATLFRLDGSRFEARLAGRSLKMDDFGAASIWVIEDVSDQRRAELAIQQAKERLELAQEAGKIGVFDLNLLTGEILWSDKLAQMMGLPPGTQPDGRDFWLNCLHPEDRAQAAAYFDSCLAGTEDHLRDSWRIVRPDGEVRWFLEAARIFRNGQGRPVRVVGVNVDIHDQKLLEEQVAGQLDFQQALIDAIPVPLFYKGADGRYVGVNRAYEQAFGVERETLVGKTVMDLEFLPHASRVLFERDNALVLAGEQSVHREVDLPYADGEMHHTLFWLHGFRRADGSPGGTIGTFVDITDRQRAEQELRRAKELAEESTALKSNFLANMSHEIRTPMNAIIGMSHLALKSGLSPRQHDYVSKIQQAGQHLLGVINDILDFSKIEAGKLVVERQPFLLDRMLESVSDVVGYKAGAKGLELVCDVAADVPPNLVGDALRLGQILINFANNAIKFTESGEISIAVRLLAQAGQQVRLRFEVRDTGIGLTEEQMGRLFQSFQQADTSTTRRYGGTGLGLAICKSLAELMGGEVGVESVFGQGSTFWVAVPLERGAAARVLLPPPDLRGSRVLVVDDNHTAATVLSDMLHAMGFEVEQAHSGLEALDRLRESMAQHKPFGLLLLDWHMPGMDGVELAGHIRSLGMPKVPQMLMVTAYGREDVMRAARAQGIETVLIKPVNASVLFDTLMQPLEHSTAAGRRTAAPAPAADELPLEIRGAQVLLVEDNELNQMVAMELLLDAGFTVDVAENGQIAIDRIERKHYDAVLMDMQMPVMDGETATRTLRSNPRHAQLPIIAMTANAMEADRQRCFAAGMNDHVAKPIEPAALWAALGRWIRPRAGLGAAAAKAGVPSGRTGEDAALLPLTRKPDVPPPSVPLPTVAGLDTTLGLQRALGKPVLYVELLRRFAEGQAPVLAELQQALAANNLGVAERLAHTLRSVAANIGAPAVSERAQALEHALRFRHGNEAIVHVLAELRAALVPLLTGLQAWVVESVVVAEPVPAVPEPGGELAAEAVAQAVQRLRHLLEQDDPAATEFFQHNGKTLGAALGDVFKTVEMHTLNFDFELALEAMAAVPGSESLAAPLS</sequence>
<accession>A0A235EQ58</accession>
<keyword evidence="11" id="KW-0067">ATP-binding</keyword>
<dbReference type="CDD" id="cd00082">
    <property type="entry name" value="HisKA"/>
    <property type="match status" value="1"/>
</dbReference>
<evidence type="ECO:0000256" key="8">
    <source>
        <dbReference type="ARBA" id="ARBA00022729"/>
    </source>
</evidence>
<feature type="domain" description="Response regulatory" evidence="22">
    <location>
        <begin position="1108"/>
        <end position="1229"/>
    </location>
</feature>
<feature type="domain" description="Histidine kinase" evidence="21">
    <location>
        <begin position="870"/>
        <end position="1091"/>
    </location>
</feature>
<dbReference type="GO" id="GO:0000155">
    <property type="term" value="F:phosphorelay sensor kinase activity"/>
    <property type="evidence" value="ECO:0007669"/>
    <property type="project" value="InterPro"/>
</dbReference>
<dbReference type="InterPro" id="IPR005467">
    <property type="entry name" value="His_kinase_dom"/>
</dbReference>
<evidence type="ECO:0000256" key="6">
    <source>
        <dbReference type="ARBA" id="ARBA00022679"/>
    </source>
</evidence>
<dbReference type="SUPFAM" id="SSF103190">
    <property type="entry name" value="Sensory domain-like"/>
    <property type="match status" value="1"/>
</dbReference>
<dbReference type="CDD" id="cd12914">
    <property type="entry name" value="PDC1_DGC_like"/>
    <property type="match status" value="1"/>
</dbReference>
<keyword evidence="16" id="KW-0131">Cell cycle</keyword>
<dbReference type="InterPro" id="IPR004358">
    <property type="entry name" value="Sig_transdc_His_kin-like_C"/>
</dbReference>
<dbReference type="Pfam" id="PF08447">
    <property type="entry name" value="PAS_3"/>
    <property type="match status" value="1"/>
</dbReference>
<dbReference type="SMART" id="SM00388">
    <property type="entry name" value="HisKA"/>
    <property type="match status" value="1"/>
</dbReference>
<feature type="domain" description="PAC" evidence="24">
    <location>
        <begin position="672"/>
        <end position="724"/>
    </location>
</feature>
<dbReference type="SUPFAM" id="SSF47384">
    <property type="entry name" value="Homodimeric domain of signal transducing histidine kinase"/>
    <property type="match status" value="1"/>
</dbReference>
<feature type="modified residue" description="4-aspartylphosphate" evidence="20">
    <location>
        <position position="1162"/>
    </location>
</feature>
<dbReference type="InterPro" id="IPR001610">
    <property type="entry name" value="PAC"/>
</dbReference>
<dbReference type="Gene3D" id="3.40.50.2300">
    <property type="match status" value="2"/>
</dbReference>
<dbReference type="Pfam" id="PF00072">
    <property type="entry name" value="Response_reg"/>
    <property type="match status" value="2"/>
</dbReference>
<dbReference type="SUPFAM" id="SSF55785">
    <property type="entry name" value="PYP-like sensor domain (PAS domain)"/>
    <property type="match status" value="4"/>
</dbReference>
<dbReference type="CDD" id="cd16922">
    <property type="entry name" value="HATPase_EvgS-ArcB-TorS-like"/>
    <property type="match status" value="1"/>
</dbReference>
<evidence type="ECO:0000256" key="14">
    <source>
        <dbReference type="ARBA" id="ARBA00023026"/>
    </source>
</evidence>
<dbReference type="OrthoDB" id="5290456at2"/>
<evidence type="ECO:0000313" key="26">
    <source>
        <dbReference type="EMBL" id="OYD51154.1"/>
    </source>
</evidence>
<dbReference type="InterPro" id="IPR036097">
    <property type="entry name" value="HisK_dim/P_sf"/>
</dbReference>
<evidence type="ECO:0000256" key="12">
    <source>
        <dbReference type="ARBA" id="ARBA00022989"/>
    </source>
</evidence>
<evidence type="ECO:0000259" key="22">
    <source>
        <dbReference type="PROSITE" id="PS50110"/>
    </source>
</evidence>
<evidence type="ECO:0000259" key="23">
    <source>
        <dbReference type="PROSITE" id="PS50112"/>
    </source>
</evidence>
<dbReference type="CDD" id="cd00130">
    <property type="entry name" value="PAS"/>
    <property type="match status" value="3"/>
</dbReference>
<feature type="modified residue" description="4-aspartylphosphate" evidence="20">
    <location>
        <position position="1306"/>
    </location>
</feature>
<dbReference type="InterPro" id="IPR013767">
    <property type="entry name" value="PAS_fold"/>
</dbReference>
<dbReference type="FunFam" id="3.30.565.10:FF:000010">
    <property type="entry name" value="Sensor histidine kinase RcsC"/>
    <property type="match status" value="1"/>
</dbReference>
<feature type="domain" description="PAS" evidence="23">
    <location>
        <begin position="339"/>
        <end position="384"/>
    </location>
</feature>
<evidence type="ECO:0000256" key="15">
    <source>
        <dbReference type="ARBA" id="ARBA00023136"/>
    </source>
</evidence>
<dbReference type="Gene3D" id="1.10.287.130">
    <property type="match status" value="1"/>
</dbReference>
<proteinExistence type="predicted"/>
<evidence type="ECO:0000256" key="4">
    <source>
        <dbReference type="ARBA" id="ARBA00022475"/>
    </source>
</evidence>
<evidence type="ECO:0000256" key="11">
    <source>
        <dbReference type="ARBA" id="ARBA00022840"/>
    </source>
</evidence>
<evidence type="ECO:0000256" key="18">
    <source>
        <dbReference type="ARBA" id="ARBA00070152"/>
    </source>
</evidence>
<dbReference type="SMART" id="SM00387">
    <property type="entry name" value="HATPase_c"/>
    <property type="match status" value="1"/>
</dbReference>
<feature type="domain" description="PAC" evidence="24">
    <location>
        <begin position="800"/>
        <end position="852"/>
    </location>
</feature>
<dbReference type="EMBL" id="NOIG01000004">
    <property type="protein sequence ID" value="OYD51154.1"/>
    <property type="molecule type" value="Genomic_DNA"/>
</dbReference>
<keyword evidence="7" id="KW-0812">Transmembrane</keyword>
<dbReference type="Pfam" id="PF00989">
    <property type="entry name" value="PAS"/>
    <property type="match status" value="1"/>
</dbReference>
<evidence type="ECO:0000256" key="5">
    <source>
        <dbReference type="ARBA" id="ARBA00022553"/>
    </source>
</evidence>
<keyword evidence="6" id="KW-0808">Transferase</keyword>
<dbReference type="Pfam" id="PF08448">
    <property type="entry name" value="PAS_4"/>
    <property type="match status" value="1"/>
</dbReference>
<feature type="modified residue" description="Phosphohistidine" evidence="19">
    <location>
        <position position="1472"/>
    </location>
</feature>
<dbReference type="SMART" id="SM00073">
    <property type="entry name" value="HPT"/>
    <property type="match status" value="1"/>
</dbReference>
<dbReference type="Proteomes" id="UP000215441">
    <property type="component" value="Unassembled WGS sequence"/>
</dbReference>
<reference evidence="26 27" key="1">
    <citation type="submission" date="2017-07" db="EMBL/GenBank/DDBJ databases">
        <title>Acidovorax KNDSW TSA 6 genome sequence and assembly.</title>
        <authorList>
            <person name="Mayilraj S."/>
        </authorList>
    </citation>
    <scope>NUCLEOTIDE SEQUENCE [LARGE SCALE GENOMIC DNA]</scope>
    <source>
        <strain evidence="26 27">KNDSW-TSA6</strain>
    </source>
</reference>
<evidence type="ECO:0000259" key="24">
    <source>
        <dbReference type="PROSITE" id="PS50113"/>
    </source>
</evidence>
<keyword evidence="10 26" id="KW-0418">Kinase</keyword>
<dbReference type="InterPro" id="IPR008207">
    <property type="entry name" value="Sig_transdc_His_kin_Hpt_dom"/>
</dbReference>
<comment type="caution">
    <text evidence="26">The sequence shown here is derived from an EMBL/GenBank/DDBJ whole genome shotgun (WGS) entry which is preliminary data.</text>
</comment>
<dbReference type="InterPro" id="IPR013655">
    <property type="entry name" value="PAS_fold_3"/>
</dbReference>
<dbReference type="InterPro" id="IPR035965">
    <property type="entry name" value="PAS-like_dom_sf"/>
</dbReference>
<dbReference type="FunFam" id="1.10.287.130:FF:000038">
    <property type="entry name" value="Sensory transduction histidine kinase"/>
    <property type="match status" value="1"/>
</dbReference>
<dbReference type="SUPFAM" id="SSF52172">
    <property type="entry name" value="CheY-like"/>
    <property type="match status" value="2"/>
</dbReference>
<dbReference type="Gene3D" id="3.30.565.10">
    <property type="entry name" value="Histidine kinase-like ATPase, C-terminal domain"/>
    <property type="match status" value="1"/>
</dbReference>
<dbReference type="PANTHER" id="PTHR45339">
    <property type="entry name" value="HYBRID SIGNAL TRANSDUCTION HISTIDINE KINASE J"/>
    <property type="match status" value="1"/>
</dbReference>
<keyword evidence="9" id="KW-0547">Nucleotide-binding</keyword>
<evidence type="ECO:0000313" key="27">
    <source>
        <dbReference type="Proteomes" id="UP000215441"/>
    </source>
</evidence>
<dbReference type="SMART" id="SM00091">
    <property type="entry name" value="PAS"/>
    <property type="match status" value="4"/>
</dbReference>
<organism evidence="26 27">
    <name type="scientific">Acidovorax kalamii</name>
    <dbReference type="NCBI Taxonomy" id="2004485"/>
    <lineage>
        <taxon>Bacteria</taxon>
        <taxon>Pseudomonadati</taxon>
        <taxon>Pseudomonadota</taxon>
        <taxon>Betaproteobacteria</taxon>
        <taxon>Burkholderiales</taxon>
        <taxon>Comamonadaceae</taxon>
        <taxon>Acidovorax</taxon>
    </lineage>
</organism>
<evidence type="ECO:0000256" key="1">
    <source>
        <dbReference type="ARBA" id="ARBA00000085"/>
    </source>
</evidence>
<evidence type="ECO:0000256" key="13">
    <source>
        <dbReference type="ARBA" id="ARBA00023012"/>
    </source>
</evidence>
<keyword evidence="15" id="KW-0472">Membrane</keyword>
<feature type="domain" description="PAS" evidence="23">
    <location>
        <begin position="725"/>
        <end position="775"/>
    </location>
</feature>
<dbReference type="Gene3D" id="2.10.70.100">
    <property type="match status" value="1"/>
</dbReference>
<comment type="catalytic activity">
    <reaction evidence="1">
        <text>ATP + protein L-histidine = ADP + protein N-phospho-L-histidine.</text>
        <dbReference type="EC" id="2.7.13.3"/>
    </reaction>
</comment>
<dbReference type="Pfam" id="PF13426">
    <property type="entry name" value="PAS_9"/>
    <property type="match status" value="1"/>
</dbReference>
<protein>
    <recommendedName>
        <fullName evidence="18">Virulence sensor protein BvgS</fullName>
        <ecNumber evidence="3">2.7.13.3</ecNumber>
    </recommendedName>
</protein>
<dbReference type="InterPro" id="IPR036641">
    <property type="entry name" value="HPT_dom_sf"/>
</dbReference>
<evidence type="ECO:0000256" key="9">
    <source>
        <dbReference type="ARBA" id="ARBA00022741"/>
    </source>
</evidence>
<keyword evidence="8" id="KW-0732">Signal</keyword>
<dbReference type="Gene3D" id="3.30.450.20">
    <property type="entry name" value="PAS domain"/>
    <property type="match status" value="6"/>
</dbReference>
<dbReference type="InterPro" id="IPR001789">
    <property type="entry name" value="Sig_transdc_resp-reg_receiver"/>
</dbReference>
<dbReference type="PROSITE" id="PS50113">
    <property type="entry name" value="PAC"/>
    <property type="match status" value="3"/>
</dbReference>
<comment type="function">
    <text evidence="17">Member of the two-component regulatory system BvgS/BvgA. Phosphorylates BvgA via a four-step phosphorelay in response to environmental signals.</text>
</comment>
<dbReference type="InterPro" id="IPR003661">
    <property type="entry name" value="HisK_dim/P_dom"/>
</dbReference>
<dbReference type="Pfam" id="PF00512">
    <property type="entry name" value="HisKA"/>
    <property type="match status" value="1"/>
</dbReference>
<comment type="subcellular location">
    <subcellularLocation>
        <location evidence="2">Cell membrane</location>
        <topology evidence="2">Multi-pass membrane protein</topology>
    </subcellularLocation>
</comment>
<dbReference type="PROSITE" id="PS50112">
    <property type="entry name" value="PAS"/>
    <property type="match status" value="2"/>
</dbReference>
<dbReference type="PROSITE" id="PS50110">
    <property type="entry name" value="RESPONSE_REGULATORY"/>
    <property type="match status" value="2"/>
</dbReference>
<evidence type="ECO:0000256" key="3">
    <source>
        <dbReference type="ARBA" id="ARBA00012438"/>
    </source>
</evidence>
<keyword evidence="27" id="KW-1185">Reference proteome</keyword>
<name>A0A235EQ58_9BURK</name>
<dbReference type="EC" id="2.7.13.3" evidence="3"/>
<dbReference type="PROSITE" id="PS50894">
    <property type="entry name" value="HPT"/>
    <property type="match status" value="1"/>
</dbReference>
<dbReference type="InterPro" id="IPR000700">
    <property type="entry name" value="PAS-assoc_C"/>
</dbReference>
<dbReference type="InterPro" id="IPR013656">
    <property type="entry name" value="PAS_4"/>
</dbReference>
<keyword evidence="4" id="KW-1003">Cell membrane</keyword>
<dbReference type="InterPro" id="IPR029151">
    <property type="entry name" value="Sensor-like_sf"/>
</dbReference>
<feature type="domain" description="HPt" evidence="25">
    <location>
        <begin position="1433"/>
        <end position="1527"/>
    </location>
</feature>
<dbReference type="GO" id="GO:0005886">
    <property type="term" value="C:plasma membrane"/>
    <property type="evidence" value="ECO:0007669"/>
    <property type="project" value="UniProtKB-SubCell"/>
</dbReference>
<dbReference type="SUPFAM" id="SSF47226">
    <property type="entry name" value="Histidine-containing phosphotransfer domain, HPT domain"/>
    <property type="match status" value="1"/>
</dbReference>
<dbReference type="CDD" id="cd17546">
    <property type="entry name" value="REC_hyHK_CKI1_RcsC-like"/>
    <property type="match status" value="2"/>
</dbReference>
<dbReference type="Pfam" id="PF02518">
    <property type="entry name" value="HATPase_c"/>
    <property type="match status" value="1"/>
</dbReference>
<dbReference type="NCBIfam" id="TIGR00229">
    <property type="entry name" value="sensory_box"/>
    <property type="match status" value="4"/>
</dbReference>
<evidence type="ECO:0000256" key="19">
    <source>
        <dbReference type="PROSITE-ProRule" id="PRU00110"/>
    </source>
</evidence>
<keyword evidence="12" id="KW-1133">Transmembrane helix</keyword>
<evidence type="ECO:0000256" key="2">
    <source>
        <dbReference type="ARBA" id="ARBA00004651"/>
    </source>
</evidence>
<keyword evidence="14" id="KW-0843">Virulence</keyword>
<dbReference type="SMART" id="SM00448">
    <property type="entry name" value="REC"/>
    <property type="match status" value="2"/>
</dbReference>
<dbReference type="PROSITE" id="PS50109">
    <property type="entry name" value="HIS_KIN"/>
    <property type="match status" value="1"/>
</dbReference>
<dbReference type="InterPro" id="IPR036890">
    <property type="entry name" value="HATPase_C_sf"/>
</dbReference>
<keyword evidence="5 20" id="KW-0597">Phosphoprotein</keyword>
<dbReference type="InterPro" id="IPR003594">
    <property type="entry name" value="HATPase_dom"/>
</dbReference>
<evidence type="ECO:0000259" key="21">
    <source>
        <dbReference type="PROSITE" id="PS50109"/>
    </source>
</evidence>
<feature type="domain" description="PAC" evidence="24">
    <location>
        <begin position="410"/>
        <end position="464"/>
    </location>
</feature>
<dbReference type="Pfam" id="PF01627">
    <property type="entry name" value="Hpt"/>
    <property type="match status" value="1"/>
</dbReference>
<dbReference type="GO" id="GO:0005524">
    <property type="term" value="F:ATP binding"/>
    <property type="evidence" value="ECO:0007669"/>
    <property type="project" value="UniProtKB-KW"/>
</dbReference>
<dbReference type="SMART" id="SM00086">
    <property type="entry name" value="PAC"/>
    <property type="match status" value="4"/>
</dbReference>
<evidence type="ECO:0000256" key="10">
    <source>
        <dbReference type="ARBA" id="ARBA00022777"/>
    </source>
</evidence>
<dbReference type="PRINTS" id="PR00344">
    <property type="entry name" value="BCTRLSENSOR"/>
</dbReference>